<keyword evidence="1" id="KW-1133">Transmembrane helix</keyword>
<feature type="transmembrane region" description="Helical" evidence="1">
    <location>
        <begin position="29"/>
        <end position="48"/>
    </location>
</feature>
<keyword evidence="3" id="KW-1185">Reference proteome</keyword>
<keyword evidence="1" id="KW-0472">Membrane</keyword>
<accession>A0A0P9FA36</accession>
<keyword evidence="1" id="KW-0812">Transmembrane</keyword>
<evidence type="ECO:0000313" key="3">
    <source>
        <dbReference type="Proteomes" id="UP000050509"/>
    </source>
</evidence>
<protein>
    <submittedName>
        <fullName evidence="2">Uncharacterized protein</fullName>
    </submittedName>
</protein>
<gene>
    <name evidence="2" type="ORF">SE17_32940</name>
</gene>
<proteinExistence type="predicted"/>
<dbReference type="EMBL" id="LJCR01002005">
    <property type="protein sequence ID" value="KPV49388.1"/>
    <property type="molecule type" value="Genomic_DNA"/>
</dbReference>
<sequence length="82" mass="8681">MSPVIVLLLLIATASAALAHVLWGRRLIQLPIFLLAAFAGCLVAYASALRLPLPLFTPAGVPVLEAVLAAWILLIVASRLRV</sequence>
<evidence type="ECO:0000313" key="2">
    <source>
        <dbReference type="EMBL" id="KPV49388.1"/>
    </source>
</evidence>
<dbReference type="AlphaFoldDB" id="A0A0P9FA36"/>
<feature type="transmembrane region" description="Helical" evidence="1">
    <location>
        <begin position="55"/>
        <end position="77"/>
    </location>
</feature>
<dbReference type="Proteomes" id="UP000050509">
    <property type="component" value="Unassembled WGS sequence"/>
</dbReference>
<reference evidence="2 3" key="1">
    <citation type="submission" date="2015-09" db="EMBL/GenBank/DDBJ databases">
        <title>Draft genome sequence of Kouleothrix aurantiaca JCM 19913.</title>
        <authorList>
            <person name="Hemp J."/>
        </authorList>
    </citation>
    <scope>NUCLEOTIDE SEQUENCE [LARGE SCALE GENOMIC DNA]</scope>
    <source>
        <strain evidence="2 3">COM-B</strain>
    </source>
</reference>
<evidence type="ECO:0000256" key="1">
    <source>
        <dbReference type="SAM" id="Phobius"/>
    </source>
</evidence>
<comment type="caution">
    <text evidence="2">The sequence shown here is derived from an EMBL/GenBank/DDBJ whole genome shotgun (WGS) entry which is preliminary data.</text>
</comment>
<organism evidence="2 3">
    <name type="scientific">Kouleothrix aurantiaca</name>
    <dbReference type="NCBI Taxonomy" id="186479"/>
    <lineage>
        <taxon>Bacteria</taxon>
        <taxon>Bacillati</taxon>
        <taxon>Chloroflexota</taxon>
        <taxon>Chloroflexia</taxon>
        <taxon>Chloroflexales</taxon>
        <taxon>Roseiflexineae</taxon>
        <taxon>Roseiflexaceae</taxon>
        <taxon>Kouleothrix</taxon>
    </lineage>
</organism>
<name>A0A0P9FA36_9CHLR</name>